<feature type="compositionally biased region" description="Low complexity" evidence="7">
    <location>
        <begin position="1013"/>
        <end position="1022"/>
    </location>
</feature>
<organism evidence="10 11">
    <name type="scientific">Saitozyma podzolica</name>
    <dbReference type="NCBI Taxonomy" id="1890683"/>
    <lineage>
        <taxon>Eukaryota</taxon>
        <taxon>Fungi</taxon>
        <taxon>Dikarya</taxon>
        <taxon>Basidiomycota</taxon>
        <taxon>Agaricomycotina</taxon>
        <taxon>Tremellomycetes</taxon>
        <taxon>Tremellales</taxon>
        <taxon>Trimorphomycetaceae</taxon>
        <taxon>Saitozyma</taxon>
    </lineage>
</organism>
<dbReference type="SUPFAM" id="SSF55874">
    <property type="entry name" value="ATPase domain of HSP90 chaperone/DNA topoisomerase II/histidine kinase"/>
    <property type="match status" value="1"/>
</dbReference>
<comment type="catalytic activity">
    <reaction evidence="1">
        <text>ATP + protein L-histidine = ADP + protein N-phospho-L-histidine.</text>
        <dbReference type="EC" id="2.7.13.3"/>
    </reaction>
</comment>
<dbReference type="CDD" id="cd17546">
    <property type="entry name" value="REC_hyHK_CKI1_RcsC-like"/>
    <property type="match status" value="1"/>
</dbReference>
<keyword evidence="5" id="KW-0418">Kinase</keyword>
<dbReference type="PRINTS" id="PR00344">
    <property type="entry name" value="BCTRLSENSOR"/>
</dbReference>
<feature type="region of interest" description="Disordered" evidence="7">
    <location>
        <begin position="1089"/>
        <end position="1148"/>
    </location>
</feature>
<sequence length="1325" mass="147115">MPAAPAVSSSIPDFSSPTRYLPDLIPRSETPPRTDAEWAEVLQEYGSDRDDSLPNGFAPSGSSSRLVPRRGLEGSDASDDEVDVSGESLRHKRKQAFGIAALIAHPPTHVAETEDWASGDAERRRLREYYAKEGWLPGPKPGQKTRQRRRRVIRRLGLAGNPEEDLERKAIMAQYAELAQQMFSTACAGVAILRDDIEYKYTTDPTAEPLMLLAEETCISHALIHPYEQCTVIGDATKDWRTKNNPVVKTKGMKFLASAPLRYLRREPPVDFGTLAVFDYEARESFTRREQDMLLKLANMLVYQLATLQSEAVAEKTSHMFEESLGFLRRSVMPQHLRTGKMSKKEKEKEKDRAKEKGKGDLPKSLRLKGTGSRRRSSAPEPDLPPLVVKTGPKETRDAKRRALLDDTELFDDAADTLRGILGADAIAIVKMEDYQLYFRRSDSLEPDVSSTSESHENPLFGFLQGKPWPETYEPVVHHVPAPGAPSVSLLGTSADPDTVFHFTRPGTEDLLRQQLLAYIKTKRFWWDKYDEDNELSQRLVALMPDQTQTLLVHLFFTFDGRVRFATFASWNRPPETFVDASTLALPFVYVMGGITAAAMSIRKIRGMEQSQISYSNLQAHELRTPLHQILAITQLLRSSMVDLADAPRDCSSYQNSVQQIRDLLPILDAIDTSGKTLHGIVDNILSFLDLKARDYLQPDSPRLFDSPSGGPRTLGSMLEEVIHEACEENERSRRATLQPLNSIETVFEMTPPELGEETTEDAGGALRKALAKILSNAYNIEIKDNGLGMNESFVRDHLGEPWAKQDPFTTGSGLSVHLAYRVIDLMGGHMEISSAPGRGCVVNLEVPVLRRSPLIPLTPVPTTSLDPNVIAPTPPSEPKQRKIALVGFNRSDKKQSGLPELGETLKRQYTQLGCEIVSIPDAELIIANGDVEETETGKLLMEGARTDEIIFLVQPGHEPNPDVLDEAKRYSRNVRRIPKPVTPSVIRQTLGRHRAHVGFPTSPVQRHRDGPRSSISSTPEPSSKEAPTPGTPNLSAPSTVNVVKDEDYFRKRPGLFGGFSQLWKPKGMCPEEAIACLSLGDYFSSRRRGTLHRTPSTGSSGRNSSIGDDSSTPATSHSGLFDLPRDNGFSTPVTPNETEPEPTPEPPRIKVLVVEDNMINRKILVRILSTKLPIDICEAQDGIEAVEQFKQFTGPSIVLLDINMPRMDGYQACAEMRSIERHDPSRPRSQIIAVTALSSEEEKRHGLVECGLDNWWVKPVSKANITKIVEDARGSCSGSSQRSCTDLKNPGGILCDERIENDVETRSYDGDEDTLRSGWILGAA</sequence>
<name>A0A427YJ15_9TREE</name>
<evidence type="ECO:0000256" key="7">
    <source>
        <dbReference type="SAM" id="MobiDB-lite"/>
    </source>
</evidence>
<evidence type="ECO:0000256" key="6">
    <source>
        <dbReference type="PROSITE-ProRule" id="PRU00169"/>
    </source>
</evidence>
<reference evidence="10 11" key="1">
    <citation type="submission" date="2018-11" db="EMBL/GenBank/DDBJ databases">
        <title>Genome sequence of Saitozyma podzolica DSM 27192.</title>
        <authorList>
            <person name="Aliyu H."/>
            <person name="Gorte O."/>
            <person name="Ochsenreither K."/>
        </authorList>
    </citation>
    <scope>NUCLEOTIDE SEQUENCE [LARGE SCALE GENOMIC DNA]</scope>
    <source>
        <strain evidence="10 11">DSM 27192</strain>
    </source>
</reference>
<evidence type="ECO:0000256" key="4">
    <source>
        <dbReference type="ARBA" id="ARBA00022679"/>
    </source>
</evidence>
<evidence type="ECO:0000256" key="1">
    <source>
        <dbReference type="ARBA" id="ARBA00000085"/>
    </source>
</evidence>
<evidence type="ECO:0000256" key="3">
    <source>
        <dbReference type="ARBA" id="ARBA00022553"/>
    </source>
</evidence>
<evidence type="ECO:0000259" key="8">
    <source>
        <dbReference type="PROSITE" id="PS50109"/>
    </source>
</evidence>
<dbReference type="OrthoDB" id="21225at2759"/>
<dbReference type="InterPro" id="IPR036890">
    <property type="entry name" value="HATPase_C_sf"/>
</dbReference>
<dbReference type="SUPFAM" id="SSF55781">
    <property type="entry name" value="GAF domain-like"/>
    <property type="match status" value="1"/>
</dbReference>
<feature type="domain" description="Histidine kinase" evidence="8">
    <location>
        <begin position="618"/>
        <end position="851"/>
    </location>
</feature>
<keyword evidence="4" id="KW-0808">Transferase</keyword>
<evidence type="ECO:0000313" key="10">
    <source>
        <dbReference type="EMBL" id="RSH91072.1"/>
    </source>
</evidence>
<feature type="region of interest" description="Disordered" evidence="7">
    <location>
        <begin position="989"/>
        <end position="1040"/>
    </location>
</feature>
<dbReference type="STRING" id="1890683.A0A427YJ15"/>
<feature type="region of interest" description="Disordered" evidence="7">
    <location>
        <begin position="1"/>
        <end position="87"/>
    </location>
</feature>
<dbReference type="InterPro" id="IPR001789">
    <property type="entry name" value="Sig_transdc_resp-reg_receiver"/>
</dbReference>
<gene>
    <name evidence="10" type="ORF">EHS25_010248</name>
</gene>
<dbReference type="EMBL" id="RSCD01000009">
    <property type="protein sequence ID" value="RSH91072.1"/>
    <property type="molecule type" value="Genomic_DNA"/>
</dbReference>
<proteinExistence type="predicted"/>
<dbReference type="Gene3D" id="3.30.565.10">
    <property type="entry name" value="Histidine kinase-like ATPase, C-terminal domain"/>
    <property type="match status" value="1"/>
</dbReference>
<dbReference type="InterPro" id="IPR036097">
    <property type="entry name" value="HisK_dim/P_sf"/>
</dbReference>
<evidence type="ECO:0000259" key="9">
    <source>
        <dbReference type="PROSITE" id="PS50110"/>
    </source>
</evidence>
<dbReference type="InterPro" id="IPR003594">
    <property type="entry name" value="HATPase_dom"/>
</dbReference>
<dbReference type="PROSITE" id="PS50109">
    <property type="entry name" value="HIS_KIN"/>
    <property type="match status" value="1"/>
</dbReference>
<dbReference type="SMART" id="SM00448">
    <property type="entry name" value="REC"/>
    <property type="match status" value="1"/>
</dbReference>
<evidence type="ECO:0000256" key="2">
    <source>
        <dbReference type="ARBA" id="ARBA00012438"/>
    </source>
</evidence>
<dbReference type="InterPro" id="IPR003661">
    <property type="entry name" value="HisK_dim/P_dom"/>
</dbReference>
<evidence type="ECO:0000313" key="11">
    <source>
        <dbReference type="Proteomes" id="UP000279259"/>
    </source>
</evidence>
<dbReference type="Pfam" id="PF02518">
    <property type="entry name" value="HATPase_c"/>
    <property type="match status" value="1"/>
</dbReference>
<dbReference type="GO" id="GO:0009927">
    <property type="term" value="F:histidine phosphotransfer kinase activity"/>
    <property type="evidence" value="ECO:0007669"/>
    <property type="project" value="TreeGrafter"/>
</dbReference>
<evidence type="ECO:0000256" key="5">
    <source>
        <dbReference type="ARBA" id="ARBA00022777"/>
    </source>
</evidence>
<dbReference type="Pfam" id="PF00072">
    <property type="entry name" value="Response_reg"/>
    <property type="match status" value="1"/>
</dbReference>
<feature type="domain" description="Response regulatory" evidence="9">
    <location>
        <begin position="1151"/>
        <end position="1274"/>
    </location>
</feature>
<feature type="compositionally biased region" description="Polar residues" evidence="7">
    <location>
        <begin position="7"/>
        <end position="18"/>
    </location>
</feature>
<dbReference type="InterPro" id="IPR011006">
    <property type="entry name" value="CheY-like_superfamily"/>
</dbReference>
<keyword evidence="3 6" id="KW-0597">Phosphoprotein</keyword>
<dbReference type="PANTHER" id="PTHR43047">
    <property type="entry name" value="TWO-COMPONENT HISTIDINE PROTEIN KINASE"/>
    <property type="match status" value="1"/>
</dbReference>
<dbReference type="EC" id="2.7.13.3" evidence="2"/>
<dbReference type="CDD" id="cd00082">
    <property type="entry name" value="HisKA"/>
    <property type="match status" value="1"/>
</dbReference>
<dbReference type="GO" id="GO:0005886">
    <property type="term" value="C:plasma membrane"/>
    <property type="evidence" value="ECO:0007669"/>
    <property type="project" value="TreeGrafter"/>
</dbReference>
<dbReference type="Gene3D" id="3.40.50.2300">
    <property type="match status" value="1"/>
</dbReference>
<dbReference type="PROSITE" id="PS50110">
    <property type="entry name" value="RESPONSE_REGULATORY"/>
    <property type="match status" value="1"/>
</dbReference>
<keyword evidence="11" id="KW-1185">Reference proteome</keyword>
<dbReference type="Proteomes" id="UP000279259">
    <property type="component" value="Unassembled WGS sequence"/>
</dbReference>
<feature type="modified residue" description="4-aspartylphosphate" evidence="6">
    <location>
        <position position="1202"/>
    </location>
</feature>
<protein>
    <recommendedName>
        <fullName evidence="2">histidine kinase</fullName>
        <ecNumber evidence="2">2.7.13.3</ecNumber>
    </recommendedName>
</protein>
<feature type="compositionally biased region" description="Basic and acidic residues" evidence="7">
    <location>
        <begin position="343"/>
        <end position="364"/>
    </location>
</feature>
<comment type="caution">
    <text evidence="10">The sequence shown here is derived from an EMBL/GenBank/DDBJ whole genome shotgun (WGS) entry which is preliminary data.</text>
</comment>
<dbReference type="GO" id="GO:0000155">
    <property type="term" value="F:phosphorelay sensor kinase activity"/>
    <property type="evidence" value="ECO:0007669"/>
    <property type="project" value="InterPro"/>
</dbReference>
<dbReference type="InterPro" id="IPR005467">
    <property type="entry name" value="His_kinase_dom"/>
</dbReference>
<accession>A0A427YJ15</accession>
<dbReference type="Gene3D" id="1.10.287.130">
    <property type="match status" value="1"/>
</dbReference>
<feature type="compositionally biased region" description="Polar residues" evidence="7">
    <location>
        <begin position="1094"/>
        <end position="1119"/>
    </location>
</feature>
<dbReference type="InterPro" id="IPR004358">
    <property type="entry name" value="Sig_transdc_His_kin-like_C"/>
</dbReference>
<feature type="region of interest" description="Disordered" evidence="7">
    <location>
        <begin position="336"/>
        <end position="399"/>
    </location>
</feature>
<dbReference type="SUPFAM" id="SSF52172">
    <property type="entry name" value="CheY-like"/>
    <property type="match status" value="1"/>
</dbReference>
<dbReference type="PANTHER" id="PTHR43047:SF72">
    <property type="entry name" value="OSMOSENSING HISTIDINE PROTEIN KINASE SLN1"/>
    <property type="match status" value="1"/>
</dbReference>
<dbReference type="SUPFAM" id="SSF47384">
    <property type="entry name" value="Homodimeric domain of signal transducing histidine kinase"/>
    <property type="match status" value="1"/>
</dbReference>